<dbReference type="OrthoDB" id="5350673at2759"/>
<feature type="domain" description="Zn(2)-C6 fungal-type" evidence="2">
    <location>
        <begin position="13"/>
        <end position="43"/>
    </location>
</feature>
<dbReference type="CDD" id="cd00067">
    <property type="entry name" value="GAL4"/>
    <property type="match status" value="1"/>
</dbReference>
<protein>
    <recommendedName>
        <fullName evidence="2">Zn(2)-C6 fungal-type domain-containing protein</fullName>
    </recommendedName>
</protein>
<dbReference type="SMART" id="SM00066">
    <property type="entry name" value="GAL4"/>
    <property type="match status" value="1"/>
</dbReference>
<dbReference type="Gene3D" id="4.10.240.10">
    <property type="entry name" value="Zn(2)-C6 fungal-type DNA-binding domain"/>
    <property type="match status" value="1"/>
</dbReference>
<dbReference type="PROSITE" id="PS50048">
    <property type="entry name" value="ZN2_CY6_FUNGAL_2"/>
    <property type="match status" value="1"/>
</dbReference>
<evidence type="ECO:0000256" key="1">
    <source>
        <dbReference type="ARBA" id="ARBA00023242"/>
    </source>
</evidence>
<organism evidence="3 4">
    <name type="scientific">Cylindrodendrum hubeiense</name>
    <dbReference type="NCBI Taxonomy" id="595255"/>
    <lineage>
        <taxon>Eukaryota</taxon>
        <taxon>Fungi</taxon>
        <taxon>Dikarya</taxon>
        <taxon>Ascomycota</taxon>
        <taxon>Pezizomycotina</taxon>
        <taxon>Sordariomycetes</taxon>
        <taxon>Hypocreomycetidae</taxon>
        <taxon>Hypocreales</taxon>
        <taxon>Nectriaceae</taxon>
        <taxon>Cylindrodendrum</taxon>
    </lineage>
</organism>
<dbReference type="Proteomes" id="UP000722485">
    <property type="component" value="Unassembled WGS sequence"/>
</dbReference>
<dbReference type="InterPro" id="IPR053157">
    <property type="entry name" value="Sterol_Uptake_Regulator"/>
</dbReference>
<keyword evidence="4" id="KW-1185">Reference proteome</keyword>
<dbReference type="PANTHER" id="PTHR47784:SF4">
    <property type="entry name" value="ZN(II)2CYS6 TRANSCRIPTION FACTOR (EUROFUNG)"/>
    <property type="match status" value="1"/>
</dbReference>
<dbReference type="InterPro" id="IPR036864">
    <property type="entry name" value="Zn2-C6_fun-type_DNA-bd_sf"/>
</dbReference>
<name>A0A9P5HKN5_9HYPO</name>
<evidence type="ECO:0000313" key="3">
    <source>
        <dbReference type="EMBL" id="KAF7557965.1"/>
    </source>
</evidence>
<dbReference type="PANTHER" id="PTHR47784">
    <property type="entry name" value="STEROL UPTAKE CONTROL PROTEIN 2"/>
    <property type="match status" value="1"/>
</dbReference>
<dbReference type="PROSITE" id="PS00463">
    <property type="entry name" value="ZN2_CY6_FUNGAL_1"/>
    <property type="match status" value="1"/>
</dbReference>
<reference evidence="3" key="1">
    <citation type="submission" date="2020-03" db="EMBL/GenBank/DDBJ databases">
        <title>Draft Genome Sequence of Cylindrodendrum hubeiense.</title>
        <authorList>
            <person name="Buettner E."/>
            <person name="Kellner H."/>
        </authorList>
    </citation>
    <scope>NUCLEOTIDE SEQUENCE</scope>
    <source>
        <strain evidence="3">IHI 201604</strain>
    </source>
</reference>
<dbReference type="InterPro" id="IPR001138">
    <property type="entry name" value="Zn2Cys6_DnaBD"/>
</dbReference>
<gene>
    <name evidence="3" type="ORF">G7Z17_g244</name>
</gene>
<dbReference type="GO" id="GO:0008270">
    <property type="term" value="F:zinc ion binding"/>
    <property type="evidence" value="ECO:0007669"/>
    <property type="project" value="InterPro"/>
</dbReference>
<dbReference type="SUPFAM" id="SSF57701">
    <property type="entry name" value="Zn2/Cys6 DNA-binding domain"/>
    <property type="match status" value="1"/>
</dbReference>
<sequence length="374" mass="42241">MIARRTHRKSRLGCAECKKRHIKCDESRPVCVNCSSTERKCSFIHLEATVPLPSPAPSSPASQIRSETTSDHVDAPAANMVQLELLSHFISCHSIGFSEILPKIDIVTPNEMVDKALGCDFLMNELLAFSARHLATTRPDREAFYLYHAKNLQTHALSLFTGAHVEPNKDNCIHILFFSWLLGIHLLCDVPSTRGQDDILERFLHYFELFRGIRVVTVGAWTFLVESEYREIFERGAAAAKNVSVGSHTSSLRDLVRDSLGINEVQKKACEEAISRLQWVFENYDRIGPKEALVDCAHVAFSWPLLVSPEFLQCLRAKRPEALLILAHFAVVLFYCRSSWIFGPVGAQLLESIVSTLGPGWERWLQWPKEVIQT</sequence>
<evidence type="ECO:0000259" key="2">
    <source>
        <dbReference type="PROSITE" id="PS50048"/>
    </source>
</evidence>
<evidence type="ECO:0000313" key="4">
    <source>
        <dbReference type="Proteomes" id="UP000722485"/>
    </source>
</evidence>
<comment type="caution">
    <text evidence="3">The sequence shown here is derived from an EMBL/GenBank/DDBJ whole genome shotgun (WGS) entry which is preliminary data.</text>
</comment>
<proteinExistence type="predicted"/>
<dbReference type="EMBL" id="JAANBB010000002">
    <property type="protein sequence ID" value="KAF7557965.1"/>
    <property type="molecule type" value="Genomic_DNA"/>
</dbReference>
<accession>A0A9P5HKN5</accession>
<dbReference type="Pfam" id="PF00172">
    <property type="entry name" value="Zn_clus"/>
    <property type="match status" value="1"/>
</dbReference>
<dbReference type="AlphaFoldDB" id="A0A9P5HKN5"/>
<dbReference type="GO" id="GO:0001228">
    <property type="term" value="F:DNA-binding transcription activator activity, RNA polymerase II-specific"/>
    <property type="evidence" value="ECO:0007669"/>
    <property type="project" value="TreeGrafter"/>
</dbReference>
<keyword evidence="1" id="KW-0539">Nucleus</keyword>